<evidence type="ECO:0000313" key="9">
    <source>
        <dbReference type="Proteomes" id="UP000289440"/>
    </source>
</evidence>
<keyword evidence="4 7" id="KW-0689">Ribosomal protein</keyword>
<dbReference type="KEGG" id="mnu:NCTC10166_00761"/>
<dbReference type="GO" id="GO:0005829">
    <property type="term" value="C:cytosol"/>
    <property type="evidence" value="ECO:0007669"/>
    <property type="project" value="TreeGrafter"/>
</dbReference>
<dbReference type="OrthoDB" id="9808392at2"/>
<dbReference type="InterPro" id="IPR036510">
    <property type="entry name" value="Ribosomal_bS20_sf"/>
</dbReference>
<evidence type="ECO:0000256" key="6">
    <source>
        <dbReference type="ARBA" id="ARBA00035136"/>
    </source>
</evidence>
<dbReference type="GO" id="GO:0003735">
    <property type="term" value="F:structural constituent of ribosome"/>
    <property type="evidence" value="ECO:0007669"/>
    <property type="project" value="InterPro"/>
</dbReference>
<keyword evidence="5 7" id="KW-0687">Ribonucleoprotein</keyword>
<dbReference type="GO" id="GO:0006412">
    <property type="term" value="P:translation"/>
    <property type="evidence" value="ECO:0007669"/>
    <property type="project" value="UniProtKB-UniRule"/>
</dbReference>
<dbReference type="SUPFAM" id="SSF46992">
    <property type="entry name" value="Ribosomal protein S20"/>
    <property type="match status" value="1"/>
</dbReference>
<protein>
    <recommendedName>
        <fullName evidence="6 7">Small ribosomal subunit protein bS20</fullName>
    </recommendedName>
</protein>
<organism evidence="8 9">
    <name type="scientific">Mesomycoplasma neurolyticum</name>
    <dbReference type="NCBI Taxonomy" id="2120"/>
    <lineage>
        <taxon>Bacteria</taxon>
        <taxon>Bacillati</taxon>
        <taxon>Mycoplasmatota</taxon>
        <taxon>Mycoplasmoidales</taxon>
        <taxon>Metamycoplasmataceae</taxon>
        <taxon>Mesomycoplasma</taxon>
    </lineage>
</organism>
<sequence length="92" mass="10245">MANIKSKIKRIKTNEKSRVRNAAIKSRLRKAIKKAKLAIVAKQSNAQELVSKAHKEVNTAVSKGVLHRNNGSRKISRLDLFVNKNLNPSSSN</sequence>
<keyword evidence="2 7" id="KW-0699">rRNA-binding</keyword>
<dbReference type="Proteomes" id="UP000289440">
    <property type="component" value="Chromosome"/>
</dbReference>
<dbReference type="Gene3D" id="1.20.58.110">
    <property type="entry name" value="Ribosomal protein S20"/>
    <property type="match status" value="1"/>
</dbReference>
<dbReference type="RefSeq" id="WP_129720142.1">
    <property type="nucleotide sequence ID" value="NZ_LR214951.1"/>
</dbReference>
<reference evidence="8 9" key="1">
    <citation type="submission" date="2019-01" db="EMBL/GenBank/DDBJ databases">
        <authorList>
            <consortium name="Pathogen Informatics"/>
        </authorList>
    </citation>
    <scope>NUCLEOTIDE SEQUENCE [LARGE SCALE GENOMIC DNA]</scope>
    <source>
        <strain evidence="8 9">NCTC10166</strain>
    </source>
</reference>
<dbReference type="InterPro" id="IPR002583">
    <property type="entry name" value="Ribosomal_bS20"/>
</dbReference>
<gene>
    <name evidence="8" type="primary">rpsT_1</name>
    <name evidence="7" type="synonym">rpsT</name>
    <name evidence="8" type="ORF">NCTC10166_00761</name>
</gene>
<dbReference type="AlphaFoldDB" id="A0A449A6B3"/>
<keyword evidence="3 7" id="KW-0694">RNA-binding</keyword>
<evidence type="ECO:0000313" key="8">
    <source>
        <dbReference type="EMBL" id="VEU59776.1"/>
    </source>
</evidence>
<evidence type="ECO:0000256" key="3">
    <source>
        <dbReference type="ARBA" id="ARBA00022884"/>
    </source>
</evidence>
<dbReference type="GO" id="GO:0070181">
    <property type="term" value="F:small ribosomal subunit rRNA binding"/>
    <property type="evidence" value="ECO:0007669"/>
    <property type="project" value="TreeGrafter"/>
</dbReference>
<dbReference type="HAMAP" id="MF_00500">
    <property type="entry name" value="Ribosomal_bS20"/>
    <property type="match status" value="1"/>
</dbReference>
<proteinExistence type="inferred from homology"/>
<dbReference type="PANTHER" id="PTHR33398:SF1">
    <property type="entry name" value="SMALL RIBOSOMAL SUBUNIT PROTEIN BS20C"/>
    <property type="match status" value="1"/>
</dbReference>
<evidence type="ECO:0000256" key="2">
    <source>
        <dbReference type="ARBA" id="ARBA00022730"/>
    </source>
</evidence>
<name>A0A449A6B3_9BACT</name>
<keyword evidence="9" id="KW-1185">Reference proteome</keyword>
<evidence type="ECO:0000256" key="5">
    <source>
        <dbReference type="ARBA" id="ARBA00023274"/>
    </source>
</evidence>
<dbReference type="GO" id="GO:0015935">
    <property type="term" value="C:small ribosomal subunit"/>
    <property type="evidence" value="ECO:0007669"/>
    <property type="project" value="TreeGrafter"/>
</dbReference>
<dbReference type="NCBIfam" id="TIGR00029">
    <property type="entry name" value="S20"/>
    <property type="match status" value="1"/>
</dbReference>
<evidence type="ECO:0000256" key="4">
    <source>
        <dbReference type="ARBA" id="ARBA00022980"/>
    </source>
</evidence>
<comment type="function">
    <text evidence="7">Binds directly to 16S ribosomal RNA.</text>
</comment>
<evidence type="ECO:0000256" key="7">
    <source>
        <dbReference type="HAMAP-Rule" id="MF_00500"/>
    </source>
</evidence>
<dbReference type="PANTHER" id="PTHR33398">
    <property type="entry name" value="30S RIBOSOMAL PROTEIN S20"/>
    <property type="match status" value="1"/>
</dbReference>
<dbReference type="Pfam" id="PF01649">
    <property type="entry name" value="Ribosomal_S20p"/>
    <property type="match status" value="1"/>
</dbReference>
<evidence type="ECO:0000256" key="1">
    <source>
        <dbReference type="ARBA" id="ARBA00007634"/>
    </source>
</evidence>
<comment type="similarity">
    <text evidence="1 7">Belongs to the bacterial ribosomal protein bS20 family.</text>
</comment>
<dbReference type="EMBL" id="LR214951">
    <property type="protein sequence ID" value="VEU59776.1"/>
    <property type="molecule type" value="Genomic_DNA"/>
</dbReference>
<accession>A0A449A6B3</accession>